<evidence type="ECO:0000313" key="3">
    <source>
        <dbReference type="Proteomes" id="UP000305948"/>
    </source>
</evidence>
<accession>A0A5C3N0S9</accession>
<feature type="transmembrane region" description="Helical" evidence="1">
    <location>
        <begin position="12"/>
        <end position="30"/>
    </location>
</feature>
<evidence type="ECO:0000256" key="1">
    <source>
        <dbReference type="SAM" id="Phobius"/>
    </source>
</evidence>
<dbReference type="OrthoDB" id="3264219at2759"/>
<dbReference type="PANTHER" id="PTHR39608">
    <property type="entry name" value="INTEGRAL MEMBRANE PROTEIN (AFU_ORTHOLOGUE AFUA_5G08640)"/>
    <property type="match status" value="1"/>
</dbReference>
<protein>
    <recommendedName>
        <fullName evidence="4">MARVEL domain-containing protein</fullName>
    </recommendedName>
</protein>
<keyword evidence="3" id="KW-1185">Reference proteome</keyword>
<dbReference type="Proteomes" id="UP000305948">
    <property type="component" value="Unassembled WGS sequence"/>
</dbReference>
<reference evidence="2 3" key="1">
    <citation type="journal article" date="2019" name="Nat. Ecol. Evol.">
        <title>Megaphylogeny resolves global patterns of mushroom evolution.</title>
        <authorList>
            <person name="Varga T."/>
            <person name="Krizsan K."/>
            <person name="Foldi C."/>
            <person name="Dima B."/>
            <person name="Sanchez-Garcia M."/>
            <person name="Sanchez-Ramirez S."/>
            <person name="Szollosi G.J."/>
            <person name="Szarkandi J.G."/>
            <person name="Papp V."/>
            <person name="Albert L."/>
            <person name="Andreopoulos W."/>
            <person name="Angelini C."/>
            <person name="Antonin V."/>
            <person name="Barry K.W."/>
            <person name="Bougher N.L."/>
            <person name="Buchanan P."/>
            <person name="Buyck B."/>
            <person name="Bense V."/>
            <person name="Catcheside P."/>
            <person name="Chovatia M."/>
            <person name="Cooper J."/>
            <person name="Damon W."/>
            <person name="Desjardin D."/>
            <person name="Finy P."/>
            <person name="Geml J."/>
            <person name="Haridas S."/>
            <person name="Hughes K."/>
            <person name="Justo A."/>
            <person name="Karasinski D."/>
            <person name="Kautmanova I."/>
            <person name="Kiss B."/>
            <person name="Kocsube S."/>
            <person name="Kotiranta H."/>
            <person name="LaButti K.M."/>
            <person name="Lechner B.E."/>
            <person name="Liimatainen K."/>
            <person name="Lipzen A."/>
            <person name="Lukacs Z."/>
            <person name="Mihaltcheva S."/>
            <person name="Morgado L.N."/>
            <person name="Niskanen T."/>
            <person name="Noordeloos M.E."/>
            <person name="Ohm R.A."/>
            <person name="Ortiz-Santana B."/>
            <person name="Ovrebo C."/>
            <person name="Racz N."/>
            <person name="Riley R."/>
            <person name="Savchenko A."/>
            <person name="Shiryaev A."/>
            <person name="Soop K."/>
            <person name="Spirin V."/>
            <person name="Szebenyi C."/>
            <person name="Tomsovsky M."/>
            <person name="Tulloss R.E."/>
            <person name="Uehling J."/>
            <person name="Grigoriev I.V."/>
            <person name="Vagvolgyi C."/>
            <person name="Papp T."/>
            <person name="Martin F.M."/>
            <person name="Miettinen O."/>
            <person name="Hibbett D.S."/>
            <person name="Nagy L.G."/>
        </authorList>
    </citation>
    <scope>NUCLEOTIDE SEQUENCE [LARGE SCALE GENOMIC DNA]</scope>
    <source>
        <strain evidence="2 3">OMC1185</strain>
    </source>
</reference>
<keyword evidence="1" id="KW-1133">Transmembrane helix</keyword>
<proteinExistence type="predicted"/>
<dbReference type="EMBL" id="ML213515">
    <property type="protein sequence ID" value="TFK49668.1"/>
    <property type="molecule type" value="Genomic_DNA"/>
</dbReference>
<evidence type="ECO:0000313" key="2">
    <source>
        <dbReference type="EMBL" id="TFK49668.1"/>
    </source>
</evidence>
<name>A0A5C3N0S9_9AGAM</name>
<keyword evidence="1" id="KW-0812">Transmembrane</keyword>
<feature type="transmembrane region" description="Helical" evidence="1">
    <location>
        <begin position="69"/>
        <end position="88"/>
    </location>
</feature>
<dbReference type="STRING" id="5364.A0A5C3N0S9"/>
<organism evidence="2 3">
    <name type="scientific">Heliocybe sulcata</name>
    <dbReference type="NCBI Taxonomy" id="5364"/>
    <lineage>
        <taxon>Eukaryota</taxon>
        <taxon>Fungi</taxon>
        <taxon>Dikarya</taxon>
        <taxon>Basidiomycota</taxon>
        <taxon>Agaricomycotina</taxon>
        <taxon>Agaricomycetes</taxon>
        <taxon>Gloeophyllales</taxon>
        <taxon>Gloeophyllaceae</taxon>
        <taxon>Heliocybe</taxon>
    </lineage>
</organism>
<keyword evidence="1" id="KW-0472">Membrane</keyword>
<gene>
    <name evidence="2" type="ORF">OE88DRAFT_1646108</name>
</gene>
<dbReference type="AlphaFoldDB" id="A0A5C3N0S9"/>
<sequence>MTILFANRRTTGFVTILILSAVVLGISAYFAHVFLPNYAEDITIFSLVVSSLTILVFIVLLVSRSQPRIEAFCVFVLAVLWLAMGAWYDDLQGHTDCSALTSSLQTTTNTGSISSRAYCYETKVVEAFSWMNFILRTPLFSPLLRVLTSHPPVAIYLAILIALTGRAQVLGRPYAWQEPIIELPWFGEYPGYPGPFQYSDGYQPNGGYGQPAYVYPGMNMMGGMGGQMPYVVRQEPGQQIVIQPGVNGGMPMVQQMPM</sequence>
<dbReference type="PANTHER" id="PTHR39608:SF2">
    <property type="entry name" value="MARVEL DOMAIN-CONTAINING PROTEIN"/>
    <property type="match status" value="1"/>
</dbReference>
<feature type="transmembrane region" description="Helical" evidence="1">
    <location>
        <begin position="42"/>
        <end position="62"/>
    </location>
</feature>
<evidence type="ECO:0008006" key="4">
    <source>
        <dbReference type="Google" id="ProtNLM"/>
    </source>
</evidence>